<dbReference type="EMBL" id="FWZX01000008">
    <property type="protein sequence ID" value="SMF23595.1"/>
    <property type="molecule type" value="Genomic_DNA"/>
</dbReference>
<keyword evidence="2" id="KW-1185">Reference proteome</keyword>
<dbReference type="Proteomes" id="UP000192917">
    <property type="component" value="Unassembled WGS sequence"/>
</dbReference>
<dbReference type="AlphaFoldDB" id="A0A1Y6BXW1"/>
<proteinExistence type="predicted"/>
<name>A0A1Y6BXW1_9PROT</name>
<evidence type="ECO:0000313" key="1">
    <source>
        <dbReference type="EMBL" id="SMF23595.1"/>
    </source>
</evidence>
<accession>A0A1Y6BXW1</accession>
<evidence type="ECO:0000313" key="2">
    <source>
        <dbReference type="Proteomes" id="UP000192917"/>
    </source>
</evidence>
<reference evidence="1 2" key="1">
    <citation type="submission" date="2017-04" db="EMBL/GenBank/DDBJ databases">
        <authorList>
            <person name="Afonso C.L."/>
            <person name="Miller P.J."/>
            <person name="Scott M.A."/>
            <person name="Spackman E."/>
            <person name="Goraichik I."/>
            <person name="Dimitrov K.M."/>
            <person name="Suarez D.L."/>
            <person name="Swayne D.E."/>
        </authorList>
    </citation>
    <scope>NUCLEOTIDE SEQUENCE [LARGE SCALE GENOMIC DNA]</scope>
    <source>
        <strain evidence="1 2">USBA 355</strain>
    </source>
</reference>
<evidence type="ECO:0008006" key="3">
    <source>
        <dbReference type="Google" id="ProtNLM"/>
    </source>
</evidence>
<organism evidence="1 2">
    <name type="scientific">Tistlia consotensis USBA 355</name>
    <dbReference type="NCBI Taxonomy" id="560819"/>
    <lineage>
        <taxon>Bacteria</taxon>
        <taxon>Pseudomonadati</taxon>
        <taxon>Pseudomonadota</taxon>
        <taxon>Alphaproteobacteria</taxon>
        <taxon>Rhodospirillales</taxon>
        <taxon>Rhodovibrionaceae</taxon>
        <taxon>Tistlia</taxon>
    </lineage>
</organism>
<gene>
    <name evidence="1" type="ORF">SAMN05428998_10826</name>
</gene>
<protein>
    <recommendedName>
        <fullName evidence="3">DUF4157 domain-containing protein</fullName>
    </recommendedName>
</protein>
<sequence>MLQEAIASLLLFAIQATGYAPTGWQPEVRVVPAGEIAELFDRVNGPGGGPGGGLAGRHGREVGAFYLPGERTIYLNAAIGDPDERDSLLVHELVHELQIADGAQLRVPCEARLEAEAYAVQARFLRRRGRDDLALPYSLAGLLMGDCRPEPQPG</sequence>